<dbReference type="Gene3D" id="3.90.79.10">
    <property type="entry name" value="Nucleoside Triphosphate Pyrophosphohydrolase"/>
    <property type="match status" value="1"/>
</dbReference>
<proteinExistence type="predicted"/>
<evidence type="ECO:0000313" key="1">
    <source>
        <dbReference type="EMBL" id="MDQ0893751.1"/>
    </source>
</evidence>
<dbReference type="SUPFAM" id="SSF55811">
    <property type="entry name" value="Nudix"/>
    <property type="match status" value="1"/>
</dbReference>
<dbReference type="Proteomes" id="UP001239083">
    <property type="component" value="Unassembled WGS sequence"/>
</dbReference>
<evidence type="ECO:0008006" key="3">
    <source>
        <dbReference type="Google" id="ProtNLM"/>
    </source>
</evidence>
<reference evidence="1 2" key="1">
    <citation type="submission" date="2023-07" db="EMBL/GenBank/DDBJ databases">
        <title>Comparative genomics of wheat-associated soil bacteria to identify genetic determinants of phenazine resistance.</title>
        <authorList>
            <person name="Mouncey N."/>
        </authorList>
    </citation>
    <scope>NUCLEOTIDE SEQUENCE [LARGE SCALE GENOMIC DNA]</scope>
    <source>
        <strain evidence="1 2">V3I3</strain>
    </source>
</reference>
<dbReference type="RefSeq" id="WP_307040434.1">
    <property type="nucleotide sequence ID" value="NZ_JAUSYY010000001.1"/>
</dbReference>
<name>A0ABU0R6N4_9MICO</name>
<accession>A0ABU0R6N4</accession>
<comment type="caution">
    <text evidence="1">The sequence shown here is derived from an EMBL/GenBank/DDBJ whole genome shotgun (WGS) entry which is preliminary data.</text>
</comment>
<gene>
    <name evidence="1" type="ORF">QFZ26_001306</name>
</gene>
<dbReference type="InterPro" id="IPR015797">
    <property type="entry name" value="NUDIX_hydrolase-like_dom_sf"/>
</dbReference>
<protein>
    <recommendedName>
        <fullName evidence="3">NUDIX domain-containing protein</fullName>
    </recommendedName>
</protein>
<evidence type="ECO:0000313" key="2">
    <source>
        <dbReference type="Proteomes" id="UP001239083"/>
    </source>
</evidence>
<sequence length="83" mass="9512">MIAEATGGSHPDHRGYPPRSAREHGFFFAWRRWSGTPALPEHTASDLRWFELDAMPDDVVHHERLVIERLRDGALEPITSFGF</sequence>
<organism evidence="1 2">
    <name type="scientific">Agromyces ramosus</name>
    <dbReference type="NCBI Taxonomy" id="33879"/>
    <lineage>
        <taxon>Bacteria</taxon>
        <taxon>Bacillati</taxon>
        <taxon>Actinomycetota</taxon>
        <taxon>Actinomycetes</taxon>
        <taxon>Micrococcales</taxon>
        <taxon>Microbacteriaceae</taxon>
        <taxon>Agromyces</taxon>
    </lineage>
</organism>
<dbReference type="EMBL" id="JAUSYY010000001">
    <property type="protein sequence ID" value="MDQ0893751.1"/>
    <property type="molecule type" value="Genomic_DNA"/>
</dbReference>
<keyword evidence="2" id="KW-1185">Reference proteome</keyword>